<dbReference type="Proteomes" id="UP001187531">
    <property type="component" value="Unassembled WGS sequence"/>
</dbReference>
<reference evidence="1" key="1">
    <citation type="submission" date="2023-07" db="EMBL/GenBank/DDBJ databases">
        <title>Chromosome-level genome assembly of Artemia franciscana.</title>
        <authorList>
            <person name="Jo E."/>
        </authorList>
    </citation>
    <scope>NUCLEOTIDE SEQUENCE</scope>
    <source>
        <tissue evidence="1">Whole body</tissue>
    </source>
</reference>
<protein>
    <submittedName>
        <fullName evidence="1">Uncharacterized protein</fullName>
    </submittedName>
</protein>
<proteinExistence type="predicted"/>
<keyword evidence="2" id="KW-1185">Reference proteome</keyword>
<sequence length="94" mass="10706">MSLEFRDHLTHVSYVLKKNKAIILPLSIDFSIVVDYKSNKPETIMMCNTTKSEVSSVDQKVHYLHNQLLHKKMAIVVWHVITDIAGVNDNGILS</sequence>
<evidence type="ECO:0000313" key="2">
    <source>
        <dbReference type="Proteomes" id="UP001187531"/>
    </source>
</evidence>
<comment type="caution">
    <text evidence="1">The sequence shown here is derived from an EMBL/GenBank/DDBJ whole genome shotgun (WGS) entry which is preliminary data.</text>
</comment>
<dbReference type="EMBL" id="JAVRJZ010000001">
    <property type="protein sequence ID" value="KAK2727084.1"/>
    <property type="molecule type" value="Genomic_DNA"/>
</dbReference>
<dbReference type="AlphaFoldDB" id="A0AA88IEX4"/>
<accession>A0AA88IEX4</accession>
<gene>
    <name evidence="1" type="ORF">QYM36_007811</name>
</gene>
<name>A0AA88IEX4_ARTSF</name>
<organism evidence="1 2">
    <name type="scientific">Artemia franciscana</name>
    <name type="common">Brine shrimp</name>
    <name type="synonym">Artemia sanfranciscana</name>
    <dbReference type="NCBI Taxonomy" id="6661"/>
    <lineage>
        <taxon>Eukaryota</taxon>
        <taxon>Metazoa</taxon>
        <taxon>Ecdysozoa</taxon>
        <taxon>Arthropoda</taxon>
        <taxon>Crustacea</taxon>
        <taxon>Branchiopoda</taxon>
        <taxon>Anostraca</taxon>
        <taxon>Artemiidae</taxon>
        <taxon>Artemia</taxon>
    </lineage>
</organism>
<evidence type="ECO:0000313" key="1">
    <source>
        <dbReference type="EMBL" id="KAK2727084.1"/>
    </source>
</evidence>